<protein>
    <submittedName>
        <fullName evidence="1">Uncharacterized protein</fullName>
    </submittedName>
</protein>
<evidence type="ECO:0000313" key="1">
    <source>
        <dbReference type="EMBL" id="KAK8094744.1"/>
    </source>
</evidence>
<dbReference type="RefSeq" id="XP_066675517.1">
    <property type="nucleotide sequence ID" value="XM_066805744.1"/>
</dbReference>
<proteinExistence type="predicted"/>
<reference evidence="1 2" key="1">
    <citation type="submission" date="2023-01" db="EMBL/GenBank/DDBJ databases">
        <title>Analysis of 21 Apiospora genomes using comparative genomics revels a genus with tremendous synthesis potential of carbohydrate active enzymes and secondary metabolites.</title>
        <authorList>
            <person name="Sorensen T."/>
        </authorList>
    </citation>
    <scope>NUCLEOTIDE SEQUENCE [LARGE SCALE GENOMIC DNA]</scope>
    <source>
        <strain evidence="1 2">CBS 114990</strain>
    </source>
</reference>
<sequence length="95" mass="10817">MTYQPRTYTSLALDLHGDPGTSTRPRYGIFVDDRTNSELRRVRYVPYPDLGALESLVSSSTTVEQVTTRWECKHHTVPILVIEAKPVFEPIKAKL</sequence>
<evidence type="ECO:0000313" key="2">
    <source>
        <dbReference type="Proteomes" id="UP001433268"/>
    </source>
</evidence>
<dbReference type="GeneID" id="92038804"/>
<name>A0ABR1XDR9_9PEZI</name>
<accession>A0ABR1XDR9</accession>
<keyword evidence="2" id="KW-1185">Reference proteome</keyword>
<organism evidence="1 2">
    <name type="scientific">Apiospora hydei</name>
    <dbReference type="NCBI Taxonomy" id="1337664"/>
    <lineage>
        <taxon>Eukaryota</taxon>
        <taxon>Fungi</taxon>
        <taxon>Dikarya</taxon>
        <taxon>Ascomycota</taxon>
        <taxon>Pezizomycotina</taxon>
        <taxon>Sordariomycetes</taxon>
        <taxon>Xylariomycetidae</taxon>
        <taxon>Amphisphaeriales</taxon>
        <taxon>Apiosporaceae</taxon>
        <taxon>Apiospora</taxon>
    </lineage>
</organism>
<dbReference type="Proteomes" id="UP001433268">
    <property type="component" value="Unassembled WGS sequence"/>
</dbReference>
<gene>
    <name evidence="1" type="ORF">PG997_001429</name>
</gene>
<dbReference type="EMBL" id="JAQQWN010000002">
    <property type="protein sequence ID" value="KAK8094744.1"/>
    <property type="molecule type" value="Genomic_DNA"/>
</dbReference>
<comment type="caution">
    <text evidence="1">The sequence shown here is derived from an EMBL/GenBank/DDBJ whole genome shotgun (WGS) entry which is preliminary data.</text>
</comment>